<gene>
    <name evidence="2" type="ORF">EV675_0216</name>
</gene>
<protein>
    <submittedName>
        <fullName evidence="2">Uncharacterized protein</fullName>
    </submittedName>
</protein>
<dbReference type="RefSeq" id="WP_130355599.1">
    <property type="nucleotide sequence ID" value="NZ_SGXC01000001.1"/>
</dbReference>
<accession>A0A4Q7NHJ2</accession>
<reference evidence="2 3" key="1">
    <citation type="submission" date="2019-02" db="EMBL/GenBank/DDBJ databases">
        <title>Genomic Encyclopedia of Type Strains, Phase IV (KMG-IV): sequencing the most valuable type-strain genomes for metagenomic binning, comparative biology and taxonomic classification.</title>
        <authorList>
            <person name="Goeker M."/>
        </authorList>
    </citation>
    <scope>NUCLEOTIDE SEQUENCE [LARGE SCALE GENOMIC DNA]</scope>
    <source>
        <strain evidence="2 3">K24</strain>
    </source>
</reference>
<evidence type="ECO:0000313" key="2">
    <source>
        <dbReference type="EMBL" id="RZS84212.1"/>
    </source>
</evidence>
<dbReference type="EMBL" id="SGXC01000001">
    <property type="protein sequence ID" value="RZS84212.1"/>
    <property type="molecule type" value="Genomic_DNA"/>
</dbReference>
<proteinExistence type="predicted"/>
<evidence type="ECO:0000256" key="1">
    <source>
        <dbReference type="SAM" id="SignalP"/>
    </source>
</evidence>
<dbReference type="AlphaFoldDB" id="A0A4Q7NHJ2"/>
<keyword evidence="1" id="KW-0732">Signal</keyword>
<dbReference type="Proteomes" id="UP000292445">
    <property type="component" value="Unassembled WGS sequence"/>
</dbReference>
<name>A0A4Q7NHJ2_9BURK</name>
<dbReference type="OrthoDB" id="8686965at2"/>
<keyword evidence="3" id="KW-1185">Reference proteome</keyword>
<feature type="signal peptide" evidence="1">
    <location>
        <begin position="1"/>
        <end position="23"/>
    </location>
</feature>
<comment type="caution">
    <text evidence="2">The sequence shown here is derived from an EMBL/GenBank/DDBJ whole genome shotgun (WGS) entry which is preliminary data.</text>
</comment>
<organism evidence="2 3">
    <name type="scientific">Pigmentiphaga kullae</name>
    <dbReference type="NCBI Taxonomy" id="151784"/>
    <lineage>
        <taxon>Bacteria</taxon>
        <taxon>Pseudomonadati</taxon>
        <taxon>Pseudomonadota</taxon>
        <taxon>Betaproteobacteria</taxon>
        <taxon>Burkholderiales</taxon>
        <taxon>Alcaligenaceae</taxon>
        <taxon>Pigmentiphaga</taxon>
    </lineage>
</organism>
<evidence type="ECO:0000313" key="3">
    <source>
        <dbReference type="Proteomes" id="UP000292445"/>
    </source>
</evidence>
<feature type="chain" id="PRO_5020370637" evidence="1">
    <location>
        <begin position="24"/>
        <end position="112"/>
    </location>
</feature>
<sequence>MTIRTIWRMLAWGGCLAASTAAAEPLAIETELGPGARAVRVVGQPGDSPAALRARLDQRLDELCQGRVYAVSYQEGQSVRQWHAAGGSTMMAAPETVVPYADAQAVCDQQPD</sequence>